<dbReference type="PANTHER" id="PTHR35841">
    <property type="entry name" value="PHOSPHONATES-BINDING PERIPLASMIC PROTEIN"/>
    <property type="match status" value="1"/>
</dbReference>
<dbReference type="PANTHER" id="PTHR35841:SF1">
    <property type="entry name" value="PHOSPHONATES-BINDING PERIPLASMIC PROTEIN"/>
    <property type="match status" value="1"/>
</dbReference>
<name>A0A3B0Y7J7_9ZZZZ</name>
<proteinExistence type="predicted"/>
<reference evidence="1" key="1">
    <citation type="submission" date="2018-06" db="EMBL/GenBank/DDBJ databases">
        <authorList>
            <person name="Zhirakovskaya E."/>
        </authorList>
    </citation>
    <scope>NUCLEOTIDE SEQUENCE</scope>
</reference>
<dbReference type="Gene3D" id="3.40.190.10">
    <property type="entry name" value="Periplasmic binding protein-like II"/>
    <property type="match status" value="2"/>
</dbReference>
<protein>
    <recommendedName>
        <fullName evidence="2">Phosphonate ABC transporter phosphate-binding periplasmic component (TC 3.A.1.9.1)</fullName>
    </recommendedName>
</protein>
<sequence length="298" mass="34051">MKRRSFIKLSSYMLAGSILPKTTLTLSDHINSRPLIMGIFPRRNIKLTYKLFSPMATYLSHSLQREVRLVTAKNFKDFWRGVKEQRYDLVHYNQYHYIVSNLLYGYQVILKNQEFGRSTNAATIIVRKDSNINSISDLKNKTILFGGGKMAMQSYISIKWLLQKEGLTESDYNEKIAINPPNAIMSTYQKQADAAGSGDTVIKLDVVKRNIDITQMKFLAQTKQLPHLPWAVKSNMPEQLKQSLQSILSSLHSNPSGRNILNQAKLSALVSATDKDYDEHRKIVRDVYGDDYGINLLK</sequence>
<organism evidence="1">
    <name type="scientific">hydrothermal vent metagenome</name>
    <dbReference type="NCBI Taxonomy" id="652676"/>
    <lineage>
        <taxon>unclassified sequences</taxon>
        <taxon>metagenomes</taxon>
        <taxon>ecological metagenomes</taxon>
    </lineage>
</organism>
<dbReference type="SUPFAM" id="SSF53850">
    <property type="entry name" value="Periplasmic binding protein-like II"/>
    <property type="match status" value="1"/>
</dbReference>
<gene>
    <name evidence="1" type="ORF">MNBD_GAMMA08-375</name>
</gene>
<dbReference type="EMBL" id="UOFH01000290">
    <property type="protein sequence ID" value="VAW64534.1"/>
    <property type="molecule type" value="Genomic_DNA"/>
</dbReference>
<evidence type="ECO:0008006" key="2">
    <source>
        <dbReference type="Google" id="ProtNLM"/>
    </source>
</evidence>
<dbReference type="AlphaFoldDB" id="A0A3B0Y7J7"/>
<dbReference type="Pfam" id="PF12974">
    <property type="entry name" value="Phosphonate-bd"/>
    <property type="match status" value="1"/>
</dbReference>
<evidence type="ECO:0000313" key="1">
    <source>
        <dbReference type="EMBL" id="VAW64534.1"/>
    </source>
</evidence>
<accession>A0A3B0Y7J7</accession>